<name>A0AAE0XXN7_9GAST</name>
<comment type="caution">
    <text evidence="1">The sequence shown here is derived from an EMBL/GenBank/DDBJ whole genome shotgun (WGS) entry which is preliminary data.</text>
</comment>
<dbReference type="EMBL" id="JAWDGP010007346">
    <property type="protein sequence ID" value="KAK3724264.1"/>
    <property type="molecule type" value="Genomic_DNA"/>
</dbReference>
<accession>A0AAE0XXN7</accession>
<dbReference type="AlphaFoldDB" id="A0AAE0XXN7"/>
<evidence type="ECO:0000313" key="1">
    <source>
        <dbReference type="EMBL" id="KAK3724264.1"/>
    </source>
</evidence>
<sequence>MAYFFSTVPTVVMLFFTNLSARSRFVKKLSHVTFLPLPLKSSVNVRTVLAPMATLFSVTRRGSVCSRPSYGAPRTGNSSRCRTPRRPYLSGLLGIYCMKGHLPRNGTKCSS</sequence>
<evidence type="ECO:0000313" key="2">
    <source>
        <dbReference type="Proteomes" id="UP001283361"/>
    </source>
</evidence>
<keyword evidence="2" id="KW-1185">Reference proteome</keyword>
<dbReference type="Proteomes" id="UP001283361">
    <property type="component" value="Unassembled WGS sequence"/>
</dbReference>
<organism evidence="1 2">
    <name type="scientific">Elysia crispata</name>
    <name type="common">lettuce slug</name>
    <dbReference type="NCBI Taxonomy" id="231223"/>
    <lineage>
        <taxon>Eukaryota</taxon>
        <taxon>Metazoa</taxon>
        <taxon>Spiralia</taxon>
        <taxon>Lophotrochozoa</taxon>
        <taxon>Mollusca</taxon>
        <taxon>Gastropoda</taxon>
        <taxon>Heterobranchia</taxon>
        <taxon>Euthyneura</taxon>
        <taxon>Panpulmonata</taxon>
        <taxon>Sacoglossa</taxon>
        <taxon>Placobranchoidea</taxon>
        <taxon>Plakobranchidae</taxon>
        <taxon>Elysia</taxon>
    </lineage>
</organism>
<protein>
    <submittedName>
        <fullName evidence="1">Uncharacterized protein</fullName>
    </submittedName>
</protein>
<gene>
    <name evidence="1" type="ORF">RRG08_043264</name>
</gene>
<proteinExistence type="predicted"/>
<reference evidence="1" key="1">
    <citation type="journal article" date="2023" name="G3 (Bethesda)">
        <title>A reference genome for the long-term kleptoplast-retaining sea slug Elysia crispata morphotype clarki.</title>
        <authorList>
            <person name="Eastman K.E."/>
            <person name="Pendleton A.L."/>
            <person name="Shaikh M.A."/>
            <person name="Suttiyut T."/>
            <person name="Ogas R."/>
            <person name="Tomko P."/>
            <person name="Gavelis G."/>
            <person name="Widhalm J.R."/>
            <person name="Wisecaver J.H."/>
        </authorList>
    </citation>
    <scope>NUCLEOTIDE SEQUENCE</scope>
    <source>
        <strain evidence="1">ECLA1</strain>
    </source>
</reference>